<dbReference type="InterPro" id="IPR036388">
    <property type="entry name" value="WH-like_DNA-bd_sf"/>
</dbReference>
<dbReference type="PROSITE" id="PS50995">
    <property type="entry name" value="HTH_MARR_2"/>
    <property type="match status" value="1"/>
</dbReference>
<dbReference type="EMBL" id="LQYN01000058">
    <property type="protein sequence ID" value="KYD04444.1"/>
    <property type="molecule type" value="Genomic_DNA"/>
</dbReference>
<dbReference type="Pfam" id="PF01047">
    <property type="entry name" value="MarR"/>
    <property type="match status" value="1"/>
</dbReference>
<evidence type="ECO:0000256" key="1">
    <source>
        <dbReference type="ARBA" id="ARBA00023015"/>
    </source>
</evidence>
<dbReference type="SUPFAM" id="SSF46785">
    <property type="entry name" value="Winged helix' DNA-binding domain"/>
    <property type="match status" value="1"/>
</dbReference>
<accession>A0A150KWZ5</accession>
<evidence type="ECO:0000256" key="2">
    <source>
        <dbReference type="ARBA" id="ARBA00023125"/>
    </source>
</evidence>
<organism evidence="5 7">
    <name type="scientific">Heyndrickxia sporothermodurans</name>
    <dbReference type="NCBI Taxonomy" id="46224"/>
    <lineage>
        <taxon>Bacteria</taxon>
        <taxon>Bacillati</taxon>
        <taxon>Bacillota</taxon>
        <taxon>Bacilli</taxon>
        <taxon>Bacillales</taxon>
        <taxon>Bacillaceae</taxon>
        <taxon>Heyndrickxia</taxon>
    </lineage>
</organism>
<keyword evidence="1" id="KW-0805">Transcription regulation</keyword>
<dbReference type="GO" id="GO:0003700">
    <property type="term" value="F:DNA-binding transcription factor activity"/>
    <property type="evidence" value="ECO:0007669"/>
    <property type="project" value="InterPro"/>
</dbReference>
<keyword evidence="2" id="KW-0238">DNA-binding</keyword>
<dbReference type="PRINTS" id="PR00598">
    <property type="entry name" value="HTHMARR"/>
</dbReference>
<dbReference type="EMBL" id="CP066701">
    <property type="protein sequence ID" value="QQX26873.1"/>
    <property type="molecule type" value="Genomic_DNA"/>
</dbReference>
<dbReference type="GO" id="GO:0003677">
    <property type="term" value="F:DNA binding"/>
    <property type="evidence" value="ECO:0007669"/>
    <property type="project" value="UniProtKB-KW"/>
</dbReference>
<dbReference type="InterPro" id="IPR000835">
    <property type="entry name" value="HTH_MarR-typ"/>
</dbReference>
<reference evidence="5 7" key="1">
    <citation type="submission" date="2016-01" db="EMBL/GenBank/DDBJ databases">
        <title>Genome Sequences of Twelve Sporeforming Bacillus Species Isolated from Foods.</title>
        <authorList>
            <person name="Berendsen E.M."/>
            <person name="Wells-Bennik M.H."/>
            <person name="Krawcyk A.O."/>
            <person name="De Jong A."/>
            <person name="Holsappel S."/>
            <person name="Eijlander R.T."/>
            <person name="Kuipers O.P."/>
        </authorList>
    </citation>
    <scope>NUCLEOTIDE SEQUENCE [LARGE SCALE GENOMIC DNA]</scope>
    <source>
        <strain evidence="5 7">B4102</strain>
    </source>
</reference>
<dbReference type="RefSeq" id="WP_066232000.1">
    <property type="nucleotide sequence ID" value="NZ_CP066701.1"/>
</dbReference>
<evidence type="ECO:0000313" key="5">
    <source>
        <dbReference type="EMBL" id="KYD04444.1"/>
    </source>
</evidence>
<keyword evidence="3" id="KW-0804">Transcription</keyword>
<dbReference type="STRING" id="46224.B4102_0628"/>
<evidence type="ECO:0000313" key="7">
    <source>
        <dbReference type="Proteomes" id="UP000075666"/>
    </source>
</evidence>
<evidence type="ECO:0000259" key="4">
    <source>
        <dbReference type="PROSITE" id="PS50995"/>
    </source>
</evidence>
<dbReference type="SMART" id="SM00347">
    <property type="entry name" value="HTH_MARR"/>
    <property type="match status" value="1"/>
</dbReference>
<gene>
    <name evidence="5" type="ORF">B4102_0628</name>
    <name evidence="6" type="ORF">JGZ69_08895</name>
</gene>
<protein>
    <submittedName>
        <fullName evidence="6">Winged helix-turn-helix transcriptional regulator</fullName>
    </submittedName>
</protein>
<dbReference type="PATRIC" id="fig|46224.3.peg.3309"/>
<sequence>MISSNEAIEIREILQQLVRDFGLLQREGSECCGITVLQSHIIYELDKNPRISLIDLAEKLSMDTGMLSRQINKVVELGYVSRTPDPNDRRYVVLLLTEKGQVKANEISGQMNQYIGQILGFIPNDKQNQVIDSLQILLSAMKMNDGSGSGCCTTK</sequence>
<reference evidence="6 8" key="2">
    <citation type="submission" date="2020-12" db="EMBL/GenBank/DDBJ databases">
        <title>Taxonomic evaluation of the Bacillus sporothermodurans group of bacteria based on whole genome sequences.</title>
        <authorList>
            <person name="Fiedler G."/>
            <person name="Herbstmann A.-D."/>
            <person name="Doll E."/>
            <person name="Wenning M."/>
            <person name="Brinks E."/>
            <person name="Kabisch J."/>
            <person name="Breitenwieser F."/>
            <person name="Lappann M."/>
            <person name="Boehnlein C."/>
            <person name="Franz C."/>
        </authorList>
    </citation>
    <scope>NUCLEOTIDE SEQUENCE [LARGE SCALE GENOMIC DNA]</scope>
    <source>
        <strain evidence="6 8">DSM 10599</strain>
    </source>
</reference>
<dbReference type="PANTHER" id="PTHR42756">
    <property type="entry name" value="TRANSCRIPTIONAL REGULATOR, MARR"/>
    <property type="match status" value="1"/>
</dbReference>
<dbReference type="InterPro" id="IPR036390">
    <property type="entry name" value="WH_DNA-bd_sf"/>
</dbReference>
<evidence type="ECO:0000256" key="3">
    <source>
        <dbReference type="ARBA" id="ARBA00023163"/>
    </source>
</evidence>
<name>A0A150KWZ5_9BACI</name>
<dbReference type="Proteomes" id="UP000075666">
    <property type="component" value="Unassembled WGS sequence"/>
</dbReference>
<keyword evidence="7" id="KW-1185">Reference proteome</keyword>
<evidence type="ECO:0000313" key="6">
    <source>
        <dbReference type="EMBL" id="QQX26873.1"/>
    </source>
</evidence>
<dbReference type="PANTHER" id="PTHR42756:SF1">
    <property type="entry name" value="TRANSCRIPTIONAL REPRESSOR OF EMRAB OPERON"/>
    <property type="match status" value="1"/>
</dbReference>
<evidence type="ECO:0000313" key="8">
    <source>
        <dbReference type="Proteomes" id="UP000595512"/>
    </source>
</evidence>
<dbReference type="AlphaFoldDB" id="A0A150KWZ5"/>
<dbReference type="Proteomes" id="UP000595512">
    <property type="component" value="Chromosome"/>
</dbReference>
<dbReference type="OrthoDB" id="1853358at2"/>
<dbReference type="GeneID" id="62500233"/>
<dbReference type="KEGG" id="hspo:JGZ69_08895"/>
<dbReference type="Gene3D" id="1.10.10.10">
    <property type="entry name" value="Winged helix-like DNA-binding domain superfamily/Winged helix DNA-binding domain"/>
    <property type="match status" value="1"/>
</dbReference>
<feature type="domain" description="HTH marR-type" evidence="4">
    <location>
        <begin position="7"/>
        <end position="139"/>
    </location>
</feature>
<proteinExistence type="predicted"/>